<dbReference type="AlphaFoldDB" id="A0A2U9S7D4"/>
<reference evidence="3 4" key="1">
    <citation type="submission" date="2018-06" db="EMBL/GenBank/DDBJ databases">
        <title>Complete genome sequencing of Azospirillum sp. M2T2B2.</title>
        <authorList>
            <person name="Heo J."/>
            <person name="Kim S.-J."/>
            <person name="Kwon S.-W."/>
            <person name="Anandham R."/>
        </authorList>
    </citation>
    <scope>NUCLEOTIDE SEQUENCE [LARGE SCALE GENOMIC DNA]</scope>
    <source>
        <strain evidence="3 4">M2T2B2</strain>
        <plasmid evidence="3 4">unnamed1</plasmid>
    </source>
</reference>
<organism evidence="3 4">
    <name type="scientific">Azospirillum ramasamyi</name>
    <dbReference type="NCBI Taxonomy" id="682998"/>
    <lineage>
        <taxon>Bacteria</taxon>
        <taxon>Pseudomonadati</taxon>
        <taxon>Pseudomonadota</taxon>
        <taxon>Alphaproteobacteria</taxon>
        <taxon>Rhodospirillales</taxon>
        <taxon>Azospirillaceae</taxon>
        <taxon>Azospirillum</taxon>
    </lineage>
</organism>
<keyword evidence="4" id="KW-1185">Reference proteome</keyword>
<dbReference type="Pfam" id="PF08241">
    <property type="entry name" value="Methyltransf_11"/>
    <property type="match status" value="1"/>
</dbReference>
<keyword evidence="3" id="KW-0614">Plasmid</keyword>
<dbReference type="KEGG" id="azm:DM194_14080"/>
<dbReference type="CDD" id="cd02440">
    <property type="entry name" value="AdoMet_MTases"/>
    <property type="match status" value="1"/>
</dbReference>
<evidence type="ECO:0000313" key="3">
    <source>
        <dbReference type="EMBL" id="AWU95455.1"/>
    </source>
</evidence>
<dbReference type="GO" id="GO:0008757">
    <property type="term" value="F:S-adenosylmethionine-dependent methyltransferase activity"/>
    <property type="evidence" value="ECO:0007669"/>
    <property type="project" value="InterPro"/>
</dbReference>
<evidence type="ECO:0000259" key="2">
    <source>
        <dbReference type="Pfam" id="PF08241"/>
    </source>
</evidence>
<evidence type="ECO:0000313" key="4">
    <source>
        <dbReference type="Proteomes" id="UP000249605"/>
    </source>
</evidence>
<feature type="domain" description="Methyltransferase type 11" evidence="2">
    <location>
        <begin position="108"/>
        <end position="196"/>
    </location>
</feature>
<dbReference type="Gene3D" id="3.40.50.150">
    <property type="entry name" value="Vaccinia Virus protein VP39"/>
    <property type="match status" value="1"/>
</dbReference>
<dbReference type="Proteomes" id="UP000249605">
    <property type="component" value="Plasmid unnamed1"/>
</dbReference>
<dbReference type="PANTHER" id="PTHR43591">
    <property type="entry name" value="METHYLTRANSFERASE"/>
    <property type="match status" value="1"/>
</dbReference>
<dbReference type="InterPro" id="IPR029063">
    <property type="entry name" value="SAM-dependent_MTases_sf"/>
</dbReference>
<proteinExistence type="predicted"/>
<sequence length="299" mass="32890">MPAKDPMPRRPISTAWHGRNAERSTSAPTNGCRPVPRTAPTAGSDDCRSPRHPLGGTMMSDTTLSKNLSFPGSQILLQLGRRLNRWGSPNAGEERFAWDHLSSCRNVLDVACGIGDFISLQPQRTIGIDLNPSNVEYCRGRGLDARVGDALDLPFEANSFDGVHSAQVMFALDPGRAARYLSELLRVTRHGGTIVISNLCDPRDVFQYPEVSRPYPPEALFRMIHAASSPNAEVGSRVTGASLKAIRFRRPPLFNVRLAGSERAWHLSTVLNALQYGCGLRKFWTLQGYTAVLTKHSEI</sequence>
<dbReference type="InterPro" id="IPR013216">
    <property type="entry name" value="Methyltransf_11"/>
</dbReference>
<name>A0A2U9S7D4_9PROT</name>
<dbReference type="SUPFAM" id="SSF53335">
    <property type="entry name" value="S-adenosyl-L-methionine-dependent methyltransferases"/>
    <property type="match status" value="1"/>
</dbReference>
<dbReference type="EMBL" id="CP029830">
    <property type="protein sequence ID" value="AWU95455.1"/>
    <property type="molecule type" value="Genomic_DNA"/>
</dbReference>
<evidence type="ECO:0000256" key="1">
    <source>
        <dbReference type="SAM" id="MobiDB-lite"/>
    </source>
</evidence>
<protein>
    <recommendedName>
        <fullName evidence="2">Methyltransferase type 11 domain-containing protein</fullName>
    </recommendedName>
</protein>
<dbReference type="OrthoDB" id="9800454at2"/>
<geneLocation type="plasmid" evidence="3 4">
    <name>unnamed1</name>
</geneLocation>
<accession>A0A2U9S7D4</accession>
<feature type="region of interest" description="Disordered" evidence="1">
    <location>
        <begin position="1"/>
        <end position="62"/>
    </location>
</feature>
<gene>
    <name evidence="3" type="ORF">DM194_14080</name>
</gene>